<dbReference type="InterPro" id="IPR016032">
    <property type="entry name" value="Sig_transdc_resp-reg_C-effctor"/>
</dbReference>
<dbReference type="Pfam" id="PF00486">
    <property type="entry name" value="Trans_reg_C"/>
    <property type="match status" value="1"/>
</dbReference>
<dbReference type="SMART" id="SM00862">
    <property type="entry name" value="Trans_reg_C"/>
    <property type="match status" value="1"/>
</dbReference>
<accession>A0A3N1GEG0</accession>
<feature type="repeat" description="TPR" evidence="5">
    <location>
        <begin position="836"/>
        <end position="869"/>
    </location>
</feature>
<dbReference type="GO" id="GO:0006355">
    <property type="term" value="P:regulation of DNA-templated transcription"/>
    <property type="evidence" value="ECO:0007669"/>
    <property type="project" value="InterPro"/>
</dbReference>
<dbReference type="GO" id="GO:0000160">
    <property type="term" value="P:phosphorelay signal transduction system"/>
    <property type="evidence" value="ECO:0007669"/>
    <property type="project" value="InterPro"/>
</dbReference>
<sequence length="1029" mass="110605">MDFCVLGPLAATCDGRPVTLHGPRQRRLLAVLLLNADLVVSTERLVDELWDDPPATARRQVHNAMAALRRSLGGYGDVRIDTTDVGYRLAIRPEQLDAEVFRGYVHEAERHAADGGVGDAVRSLTRALALWTGPALPGLDGPLIRSAVAGLEELRLTCLERLGALRLELGEAAGVLSDLTTWVAAHPLRESLRGSLMLALHRCGRQAEALDAYEQGRRLLAEELGLDPGAALRRLHEQILLDAVPLPAAVPAAPPEPAAQTQPGTGTACTLPHDIVDFSGRAAELAQLRDGIARSAATALAISTIDGMGGIGKTALAVRLAYLVRGDYPDGQHFLDLRGFTPGQDPMTSAQALDVLLRGIGVPVEQVPADEDSRIAFWRSQMASRRMLVVLDNAVDEGQVRPLLPGAAKTLVIVTSRRYLGGLEGTSPLLLDVLPGPDALALFEQVSGRGMAEPDRAVAAEVVELCGRLPLAVRIAGSRLRHRPHWTVADLVSRLRDQRRRTRFLAIGDRTVAAVLGLSYRYLSPPQQRLFRLLGVHPGVDFEPYAVAALAGITAEEAEDGLDALVDDNLLLQGTGGRYRIHDLVRDCAHELAHQHDSAAELRAAAHRLLDYYLRLAWRSCEPIARAAHRFQPGFLDPAPELPAATNPIGLLKAEHGNLVEAARYAAEHGWLDHTWQIPGALQPFLNRLNHHGNSLAMFERGLAAARELGDAPGESAMLGSIALIMRELGRFAEAQRLFAQAIAISRRTGALAAEAGQLSGLGFTYRRAGQLRLAHETFAAGRELAERAGDRAGYAAVTNNLAVVCIAMGRYAEGRAYLEEVLPIARELGAVHDEAMLLGNLGQALDRLGQGAAALERFDRALELSRRVELRHGEAMSLAGRGAARVNLGDLAGGLADGRAGLSIARDAGAPYAECESLLVIGAAREAAGRWAQAESAYEQARRFAAANDLPIQEARGCDALARLRARVGDREEAGRLRERALRLYPAEAVEARLLRAVVEPARAAVDQGERMIDTERIAPGCTIVPAL</sequence>
<dbReference type="InterPro" id="IPR051677">
    <property type="entry name" value="AfsR-DnrI-RedD_regulator"/>
</dbReference>
<name>A0A3N1GEG0_9ACTN</name>
<evidence type="ECO:0000256" key="3">
    <source>
        <dbReference type="ARBA" id="ARBA00023125"/>
    </source>
</evidence>
<evidence type="ECO:0000256" key="5">
    <source>
        <dbReference type="PROSITE-ProRule" id="PRU00339"/>
    </source>
</evidence>
<keyword evidence="5" id="KW-0802">TPR repeat</keyword>
<dbReference type="PROSITE" id="PS50005">
    <property type="entry name" value="TPR"/>
    <property type="match status" value="1"/>
</dbReference>
<dbReference type="EMBL" id="RJKL01000001">
    <property type="protein sequence ID" value="ROP28536.1"/>
    <property type="molecule type" value="Genomic_DNA"/>
</dbReference>
<dbReference type="Pfam" id="PF03704">
    <property type="entry name" value="BTAD"/>
    <property type="match status" value="1"/>
</dbReference>
<dbReference type="GO" id="GO:0003677">
    <property type="term" value="F:DNA binding"/>
    <property type="evidence" value="ECO:0007669"/>
    <property type="project" value="UniProtKB-UniRule"/>
</dbReference>
<dbReference type="SMART" id="SM01043">
    <property type="entry name" value="BTAD"/>
    <property type="match status" value="1"/>
</dbReference>
<evidence type="ECO:0000256" key="1">
    <source>
        <dbReference type="ARBA" id="ARBA00005820"/>
    </source>
</evidence>
<dbReference type="InterPro" id="IPR027417">
    <property type="entry name" value="P-loop_NTPase"/>
</dbReference>
<evidence type="ECO:0000313" key="9">
    <source>
        <dbReference type="Proteomes" id="UP000271683"/>
    </source>
</evidence>
<dbReference type="InterPro" id="IPR005158">
    <property type="entry name" value="BTAD"/>
</dbReference>
<dbReference type="Gene3D" id="1.25.40.10">
    <property type="entry name" value="Tetratricopeptide repeat domain"/>
    <property type="match status" value="3"/>
</dbReference>
<dbReference type="Gene3D" id="3.40.50.300">
    <property type="entry name" value="P-loop containing nucleotide triphosphate hydrolases"/>
    <property type="match status" value="1"/>
</dbReference>
<reference evidence="8 9" key="1">
    <citation type="submission" date="2018-11" db="EMBL/GenBank/DDBJ databases">
        <title>Sequencing the genomes of 1000 actinobacteria strains.</title>
        <authorList>
            <person name="Klenk H.-P."/>
        </authorList>
    </citation>
    <scope>NUCLEOTIDE SEQUENCE [LARGE SCALE GENOMIC DNA]</scope>
    <source>
        <strain evidence="8 9">DSM 43634</strain>
    </source>
</reference>
<dbReference type="PROSITE" id="PS51755">
    <property type="entry name" value="OMPR_PHOB"/>
    <property type="match status" value="1"/>
</dbReference>
<dbReference type="SUPFAM" id="SSF48452">
    <property type="entry name" value="TPR-like"/>
    <property type="match status" value="3"/>
</dbReference>
<dbReference type="Pfam" id="PF13176">
    <property type="entry name" value="TPR_7"/>
    <property type="match status" value="1"/>
</dbReference>
<feature type="domain" description="OmpR/PhoB-type" evidence="7">
    <location>
        <begin position="1"/>
        <end position="91"/>
    </location>
</feature>
<dbReference type="Pfam" id="PF13424">
    <property type="entry name" value="TPR_12"/>
    <property type="match status" value="2"/>
</dbReference>
<keyword evidence="3 6" id="KW-0238">DNA-binding</keyword>
<dbReference type="InterPro" id="IPR011990">
    <property type="entry name" value="TPR-like_helical_dom_sf"/>
</dbReference>
<evidence type="ECO:0000259" key="7">
    <source>
        <dbReference type="PROSITE" id="PS51755"/>
    </source>
</evidence>
<organism evidence="8 9">
    <name type="scientific">Couchioplanes caeruleus</name>
    <dbReference type="NCBI Taxonomy" id="56438"/>
    <lineage>
        <taxon>Bacteria</taxon>
        <taxon>Bacillati</taxon>
        <taxon>Actinomycetota</taxon>
        <taxon>Actinomycetes</taxon>
        <taxon>Micromonosporales</taxon>
        <taxon>Micromonosporaceae</taxon>
        <taxon>Couchioplanes</taxon>
    </lineage>
</organism>
<comment type="similarity">
    <text evidence="1">Belongs to the AfsR/DnrI/RedD regulatory family.</text>
</comment>
<dbReference type="SUPFAM" id="SSF46894">
    <property type="entry name" value="C-terminal effector domain of the bipartite response regulators"/>
    <property type="match status" value="1"/>
</dbReference>
<dbReference type="AlphaFoldDB" id="A0A3N1GEG0"/>
<feature type="DNA-binding region" description="OmpR/PhoB-type" evidence="6">
    <location>
        <begin position="1"/>
        <end position="91"/>
    </location>
</feature>
<dbReference type="InterPro" id="IPR036388">
    <property type="entry name" value="WH-like_DNA-bd_sf"/>
</dbReference>
<evidence type="ECO:0000313" key="8">
    <source>
        <dbReference type="EMBL" id="ROP28536.1"/>
    </source>
</evidence>
<comment type="caution">
    <text evidence="8">The sequence shown here is derived from an EMBL/GenBank/DDBJ whole genome shotgun (WGS) entry which is preliminary data.</text>
</comment>
<keyword evidence="2" id="KW-0805">Transcription regulation</keyword>
<protein>
    <submittedName>
        <fullName evidence="8">DNA-binding SARP family transcriptional activator</fullName>
    </submittedName>
</protein>
<dbReference type="OrthoDB" id="581105at2"/>
<evidence type="ECO:0000256" key="4">
    <source>
        <dbReference type="ARBA" id="ARBA00023163"/>
    </source>
</evidence>
<dbReference type="InterPro" id="IPR001867">
    <property type="entry name" value="OmpR/PhoB-type_DNA-bd"/>
</dbReference>
<dbReference type="PANTHER" id="PTHR35807:SF1">
    <property type="entry name" value="TRANSCRIPTIONAL REGULATOR REDD"/>
    <property type="match status" value="1"/>
</dbReference>
<dbReference type="Gene3D" id="1.10.10.10">
    <property type="entry name" value="Winged helix-like DNA-binding domain superfamily/Winged helix DNA-binding domain"/>
    <property type="match status" value="2"/>
</dbReference>
<dbReference type="PANTHER" id="PTHR35807">
    <property type="entry name" value="TRANSCRIPTIONAL REGULATOR REDD-RELATED"/>
    <property type="match status" value="1"/>
</dbReference>
<gene>
    <name evidence="8" type="ORF">EDD30_1300</name>
</gene>
<keyword evidence="4" id="KW-0804">Transcription</keyword>
<proteinExistence type="inferred from homology"/>
<dbReference type="CDD" id="cd15831">
    <property type="entry name" value="BTAD"/>
    <property type="match status" value="1"/>
</dbReference>
<evidence type="ECO:0000256" key="2">
    <source>
        <dbReference type="ARBA" id="ARBA00023015"/>
    </source>
</evidence>
<dbReference type="CDD" id="cd00383">
    <property type="entry name" value="trans_reg_C"/>
    <property type="match status" value="1"/>
</dbReference>
<dbReference type="InterPro" id="IPR019734">
    <property type="entry name" value="TPR_rpt"/>
</dbReference>
<dbReference type="SUPFAM" id="SSF52540">
    <property type="entry name" value="P-loop containing nucleoside triphosphate hydrolases"/>
    <property type="match status" value="1"/>
</dbReference>
<dbReference type="SMART" id="SM00028">
    <property type="entry name" value="TPR"/>
    <property type="match status" value="6"/>
</dbReference>
<dbReference type="Proteomes" id="UP000271683">
    <property type="component" value="Unassembled WGS sequence"/>
</dbReference>
<dbReference type="PRINTS" id="PR00364">
    <property type="entry name" value="DISEASERSIST"/>
</dbReference>
<dbReference type="GO" id="GO:0043531">
    <property type="term" value="F:ADP binding"/>
    <property type="evidence" value="ECO:0007669"/>
    <property type="project" value="InterPro"/>
</dbReference>
<evidence type="ECO:0000256" key="6">
    <source>
        <dbReference type="PROSITE-ProRule" id="PRU01091"/>
    </source>
</evidence>